<dbReference type="InterPro" id="IPR006439">
    <property type="entry name" value="HAD-SF_hydro_IA"/>
</dbReference>
<keyword evidence="2" id="KW-1185">Reference proteome</keyword>
<dbReference type="Gene3D" id="3.40.50.1000">
    <property type="entry name" value="HAD superfamily/HAD-like"/>
    <property type="match status" value="1"/>
</dbReference>
<gene>
    <name evidence="1" type="ORF">DV20_41285</name>
</gene>
<organism evidence="1 2">
    <name type="scientific">Amycolatopsis rifamycinica</name>
    <dbReference type="NCBI Taxonomy" id="287986"/>
    <lineage>
        <taxon>Bacteria</taxon>
        <taxon>Bacillati</taxon>
        <taxon>Actinomycetota</taxon>
        <taxon>Actinomycetes</taxon>
        <taxon>Pseudonocardiales</taxon>
        <taxon>Pseudonocardiaceae</taxon>
        <taxon>Amycolatopsis</taxon>
    </lineage>
</organism>
<dbReference type="Pfam" id="PF00702">
    <property type="entry name" value="Hydrolase"/>
    <property type="match status" value="1"/>
</dbReference>
<dbReference type="STRING" id="287986.DV20_41285"/>
<dbReference type="Proteomes" id="UP000027345">
    <property type="component" value="Unassembled WGS sequence"/>
</dbReference>
<dbReference type="NCBIfam" id="TIGR01509">
    <property type="entry name" value="HAD-SF-IA-v3"/>
    <property type="match status" value="1"/>
</dbReference>
<dbReference type="EMBL" id="JMQI01000081">
    <property type="protein sequence ID" value="KDN16442.1"/>
    <property type="molecule type" value="Genomic_DNA"/>
</dbReference>
<accession>A0A066TSC9</accession>
<evidence type="ECO:0008006" key="3">
    <source>
        <dbReference type="Google" id="ProtNLM"/>
    </source>
</evidence>
<evidence type="ECO:0000313" key="1">
    <source>
        <dbReference type="EMBL" id="KDN16442.1"/>
    </source>
</evidence>
<dbReference type="eggNOG" id="COG0637">
    <property type="taxonomic scope" value="Bacteria"/>
</dbReference>
<dbReference type="SUPFAM" id="SSF56784">
    <property type="entry name" value="HAD-like"/>
    <property type="match status" value="1"/>
</dbReference>
<dbReference type="AlphaFoldDB" id="A0A066TSC9"/>
<evidence type="ECO:0000313" key="2">
    <source>
        <dbReference type="Proteomes" id="UP000027345"/>
    </source>
</evidence>
<sequence length="212" mass="22586">MLLDADGTLLPSEEPAFEASAEVTGAFAERFPQMGDPSPDHLRRTITGKDFRTTAQDLLTHQGVTCGPEELEQWVGPETTDISAHIDRVLRPRPDVPAACFTATGLDELLPEDVRFSAEDSVPLPTSKPDPAVYEPALRDLGIAPSPALSVEDSVTGAESAIKAGIATTGLVQFVPVAGRAEALRATRVTGVVGSWKELVDESIDDREAVRT</sequence>
<name>A0A066TSC9_9PSEU</name>
<comment type="caution">
    <text evidence="1">The sequence shown here is derived from an EMBL/GenBank/DDBJ whole genome shotgun (WGS) entry which is preliminary data.</text>
</comment>
<reference evidence="1 2" key="1">
    <citation type="submission" date="2014-05" db="EMBL/GenBank/DDBJ databases">
        <title>Draft genome sequence of Amycolatopsis rifamycinica DSM 46095.</title>
        <authorList>
            <person name="Lal R."/>
            <person name="Saxena A."/>
            <person name="Kumari R."/>
            <person name="Mukherjee U."/>
            <person name="Singh P."/>
            <person name="Sangwan N."/>
            <person name="Mahato N.K."/>
        </authorList>
    </citation>
    <scope>NUCLEOTIDE SEQUENCE [LARGE SCALE GENOMIC DNA]</scope>
    <source>
        <strain evidence="1 2">DSM 46095</strain>
    </source>
</reference>
<proteinExistence type="predicted"/>
<dbReference type="InterPro" id="IPR036412">
    <property type="entry name" value="HAD-like_sf"/>
</dbReference>
<dbReference type="InterPro" id="IPR023214">
    <property type="entry name" value="HAD_sf"/>
</dbReference>
<protein>
    <recommendedName>
        <fullName evidence="3">Haloacid dehalogenase</fullName>
    </recommendedName>
</protein>